<dbReference type="SMART" id="SM00322">
    <property type="entry name" value="KH"/>
    <property type="match status" value="2"/>
</dbReference>
<feature type="domain" description="K Homology" evidence="4">
    <location>
        <begin position="164"/>
        <end position="237"/>
    </location>
</feature>
<reference evidence="5 6" key="2">
    <citation type="journal article" date="2018" name="Plant J.">
        <title>The Physcomitrella patens chromosome-scale assembly reveals moss genome structure and evolution.</title>
        <authorList>
            <person name="Lang D."/>
            <person name="Ullrich K.K."/>
            <person name="Murat F."/>
            <person name="Fuchs J."/>
            <person name="Jenkins J."/>
            <person name="Haas F.B."/>
            <person name="Piednoel M."/>
            <person name="Gundlach H."/>
            <person name="Van Bel M."/>
            <person name="Meyberg R."/>
            <person name="Vives C."/>
            <person name="Morata J."/>
            <person name="Symeonidi A."/>
            <person name="Hiss M."/>
            <person name="Muchero W."/>
            <person name="Kamisugi Y."/>
            <person name="Saleh O."/>
            <person name="Blanc G."/>
            <person name="Decker E.L."/>
            <person name="van Gessel N."/>
            <person name="Grimwood J."/>
            <person name="Hayes R.D."/>
            <person name="Graham S.W."/>
            <person name="Gunter L.E."/>
            <person name="McDaniel S.F."/>
            <person name="Hoernstein S.N.W."/>
            <person name="Larsson A."/>
            <person name="Li F.W."/>
            <person name="Perroud P.F."/>
            <person name="Phillips J."/>
            <person name="Ranjan P."/>
            <person name="Rokshar D.S."/>
            <person name="Rothfels C.J."/>
            <person name="Schneider L."/>
            <person name="Shu S."/>
            <person name="Stevenson D.W."/>
            <person name="Thummler F."/>
            <person name="Tillich M."/>
            <person name="Villarreal Aguilar J.C."/>
            <person name="Widiez T."/>
            <person name="Wong G.K."/>
            <person name="Wymore A."/>
            <person name="Zhang Y."/>
            <person name="Zimmer A.D."/>
            <person name="Quatrano R.S."/>
            <person name="Mayer K.F.X."/>
            <person name="Goodstein D."/>
            <person name="Casacuberta J.M."/>
            <person name="Vandepoele K."/>
            <person name="Reski R."/>
            <person name="Cuming A.C."/>
            <person name="Tuskan G.A."/>
            <person name="Maumus F."/>
            <person name="Salse J."/>
            <person name="Schmutz J."/>
            <person name="Rensing S.A."/>
        </authorList>
    </citation>
    <scope>NUCLEOTIDE SEQUENCE [LARGE SCALE GENOMIC DNA]</scope>
    <source>
        <strain evidence="5 6">cv. Gransden 2004</strain>
    </source>
</reference>
<feature type="compositionally biased region" description="Basic and acidic residues" evidence="3">
    <location>
        <begin position="83"/>
        <end position="99"/>
    </location>
</feature>
<dbReference type="EnsemblPlants" id="Pp3c7_11410V3.2">
    <property type="protein sequence ID" value="Pp3c7_11410V3.2"/>
    <property type="gene ID" value="Pp3c7_11410"/>
</dbReference>
<dbReference type="PANTHER" id="PTHR10288">
    <property type="entry name" value="KH DOMAIN CONTAINING RNA BINDING PROTEIN"/>
    <property type="match status" value="1"/>
</dbReference>
<feature type="compositionally biased region" description="Basic and acidic residues" evidence="3">
    <location>
        <begin position="15"/>
        <end position="27"/>
    </location>
</feature>
<dbReference type="Gene3D" id="3.30.1370.10">
    <property type="entry name" value="K Homology domain, type 1"/>
    <property type="match status" value="2"/>
</dbReference>
<dbReference type="Proteomes" id="UP000006727">
    <property type="component" value="Chromosome 7"/>
</dbReference>
<feature type="compositionally biased region" description="Pro residues" evidence="3">
    <location>
        <begin position="365"/>
        <end position="392"/>
    </location>
</feature>
<feature type="region of interest" description="Disordered" evidence="3">
    <location>
        <begin position="290"/>
        <end position="312"/>
    </location>
</feature>
<feature type="compositionally biased region" description="Polar residues" evidence="3">
    <location>
        <begin position="290"/>
        <end position="302"/>
    </location>
</feature>
<accession>A0A7I4FSX9</accession>
<dbReference type="PROSITE" id="PS50084">
    <property type="entry name" value="KH_TYPE_1"/>
    <property type="match status" value="2"/>
</dbReference>
<dbReference type="EMBL" id="ABEU02000007">
    <property type="status" value="NOT_ANNOTATED_CDS"/>
    <property type="molecule type" value="Genomic_DNA"/>
</dbReference>
<dbReference type="RefSeq" id="XP_024379846.1">
    <property type="nucleotide sequence ID" value="XM_024524078.2"/>
</dbReference>
<feature type="region of interest" description="Disordered" evidence="3">
    <location>
        <begin position="334"/>
        <end position="566"/>
    </location>
</feature>
<dbReference type="GeneID" id="112284352"/>
<feature type="compositionally biased region" description="Polar residues" evidence="3">
    <location>
        <begin position="424"/>
        <end position="450"/>
    </location>
</feature>
<sequence length="566" mass="60530">MAHDGEALVTEDYDQAPRLENKRKFDETADEPAPGNFNGNSLDGGESAPTSAVTYNSVPPPLSEFEQAKQKAALIAARLVGAEVKRPRTEENSAEDHNGSGRTNGLDLGQTFADDNLKRDHDQPPEDIPPFHQLQQHQDYQQHSSQQYHQPQHGGQNFYSPGGPNQSRKIDVPNSKVGLVIGKGGETIKYLQHQSGARIQVARDGESDPRSSTRQVELMGTPEQISRAEQLVKDVIAEQASAGTPGGGGLGGRGFGGPVGPAGEQVQVKVPNNKVGLIIGRGGETIKNLQSRSGARIQVQNDSETEPGATERMVTLIGNKKATDMAYELIKEVIDENRTSRPLGGYNQQHGGGYRPSGPQQWGPPAAPPPYGYQQPPHYPGPPQPYQQPPPQAYGQFSQQPAGGYSSGWEQRSPASAAQPQQQTSFDYYGQQSQQVHQTPQGTATPTESSGYGYNQQSYYQGYQQQPAQNQTYGDPATTYSQQGYPQQGYAQPAYSGYSYAQPAQGDQQAFGQQGYGYGQAQSGYAATTGDTTTPATATGYDYNAAAGSAPAAPASQPPAVSATQS</sequence>
<keyword evidence="1" id="KW-0677">Repeat</keyword>
<dbReference type="AlphaFoldDB" id="A0A7I4FSX9"/>
<evidence type="ECO:0000313" key="5">
    <source>
        <dbReference type="EnsemblPlants" id="Pp3c7_11410V3.2"/>
    </source>
</evidence>
<evidence type="ECO:0000313" key="6">
    <source>
        <dbReference type="Proteomes" id="UP000006727"/>
    </source>
</evidence>
<feature type="compositionally biased region" description="Basic and acidic residues" evidence="3">
    <location>
        <begin position="115"/>
        <end position="124"/>
    </location>
</feature>
<evidence type="ECO:0000256" key="2">
    <source>
        <dbReference type="PROSITE-ProRule" id="PRU00117"/>
    </source>
</evidence>
<feature type="domain" description="K Homology" evidence="4">
    <location>
        <begin position="262"/>
        <end position="335"/>
    </location>
</feature>
<dbReference type="SUPFAM" id="SSF54791">
    <property type="entry name" value="Eukaryotic type KH-domain (KH-domain type I)"/>
    <property type="match status" value="2"/>
</dbReference>
<dbReference type="GO" id="GO:0003729">
    <property type="term" value="F:mRNA binding"/>
    <property type="evidence" value="ECO:0000318"/>
    <property type="project" value="GO_Central"/>
</dbReference>
<name>A0A7I4FSX9_PHYPA</name>
<dbReference type="GO" id="GO:0005737">
    <property type="term" value="C:cytoplasm"/>
    <property type="evidence" value="ECO:0000318"/>
    <property type="project" value="GO_Central"/>
</dbReference>
<feature type="compositionally biased region" description="Polar residues" evidence="3">
    <location>
        <begin position="157"/>
        <end position="167"/>
    </location>
</feature>
<dbReference type="Gramene" id="Pp3c7_11410V3.2">
    <property type="protein sequence ID" value="Pp3c7_11410V3.2"/>
    <property type="gene ID" value="Pp3c7_11410"/>
</dbReference>
<dbReference type="EnsemblPlants" id="Pp3c7_11410V3.4">
    <property type="protein sequence ID" value="Pp3c7_11410V3.4"/>
    <property type="gene ID" value="Pp3c7_11410"/>
</dbReference>
<protein>
    <recommendedName>
        <fullName evidence="4">K Homology domain-containing protein</fullName>
    </recommendedName>
</protein>
<dbReference type="Gramene" id="Pp3c7_11410V3.5">
    <property type="protein sequence ID" value="Pp3c7_11410V3.5"/>
    <property type="gene ID" value="Pp3c7_11410"/>
</dbReference>
<dbReference type="InterPro" id="IPR004087">
    <property type="entry name" value="KH_dom"/>
</dbReference>
<feature type="region of interest" description="Disordered" evidence="3">
    <location>
        <begin position="81"/>
        <end position="174"/>
    </location>
</feature>
<feature type="region of interest" description="Disordered" evidence="3">
    <location>
        <begin position="194"/>
        <end position="225"/>
    </location>
</feature>
<dbReference type="InterPro" id="IPR004088">
    <property type="entry name" value="KH_dom_type_1"/>
</dbReference>
<keyword evidence="6" id="KW-1185">Reference proteome</keyword>
<dbReference type="Gramene" id="Pp3c7_11410V3.4">
    <property type="protein sequence ID" value="Pp3c7_11410V3.4"/>
    <property type="gene ID" value="Pp3c7_11410"/>
</dbReference>
<feature type="compositionally biased region" description="Low complexity" evidence="3">
    <location>
        <begin position="413"/>
        <end position="423"/>
    </location>
</feature>
<dbReference type="InterPro" id="IPR036612">
    <property type="entry name" value="KH_dom_type_1_sf"/>
</dbReference>
<dbReference type="FunCoup" id="A0A7I4FSX9">
    <property type="interactions" value="1513"/>
</dbReference>
<feature type="region of interest" description="Disordered" evidence="3">
    <location>
        <begin position="1"/>
        <end position="58"/>
    </location>
</feature>
<gene>
    <name evidence="5" type="primary">LOC112284352</name>
</gene>
<dbReference type="KEGG" id="ppp:112284352"/>
<organism evidence="5 6">
    <name type="scientific">Physcomitrium patens</name>
    <name type="common">Spreading-leaved earth moss</name>
    <name type="synonym">Physcomitrella patens</name>
    <dbReference type="NCBI Taxonomy" id="3218"/>
    <lineage>
        <taxon>Eukaryota</taxon>
        <taxon>Viridiplantae</taxon>
        <taxon>Streptophyta</taxon>
        <taxon>Embryophyta</taxon>
        <taxon>Bryophyta</taxon>
        <taxon>Bryophytina</taxon>
        <taxon>Bryopsida</taxon>
        <taxon>Funariidae</taxon>
        <taxon>Funariales</taxon>
        <taxon>Funariaceae</taxon>
        <taxon>Physcomitrium</taxon>
    </lineage>
</organism>
<feature type="compositionally biased region" description="Low complexity" evidence="3">
    <location>
        <begin position="132"/>
        <end position="156"/>
    </location>
</feature>
<reference evidence="5" key="3">
    <citation type="submission" date="2020-12" db="UniProtKB">
        <authorList>
            <consortium name="EnsemblPlants"/>
        </authorList>
    </citation>
    <scope>IDENTIFICATION</scope>
</reference>
<dbReference type="GO" id="GO:0010468">
    <property type="term" value="P:regulation of gene expression"/>
    <property type="evidence" value="ECO:0000318"/>
    <property type="project" value="GO_Central"/>
</dbReference>
<dbReference type="OMA" id="TYPADNI"/>
<feature type="compositionally biased region" description="Low complexity" evidence="3">
    <location>
        <begin position="451"/>
        <end position="566"/>
    </location>
</feature>
<feature type="compositionally biased region" description="Gly residues" evidence="3">
    <location>
        <begin position="244"/>
        <end position="260"/>
    </location>
</feature>
<evidence type="ECO:0000259" key="4">
    <source>
        <dbReference type="SMART" id="SM00322"/>
    </source>
</evidence>
<proteinExistence type="predicted"/>
<feature type="compositionally biased region" description="Basic and acidic residues" evidence="3">
    <location>
        <begin position="201"/>
        <end position="211"/>
    </location>
</feature>
<keyword evidence="2" id="KW-0694">RNA-binding</keyword>
<dbReference type="Pfam" id="PF00013">
    <property type="entry name" value="KH_1"/>
    <property type="match status" value="2"/>
</dbReference>
<feature type="compositionally biased region" description="Polar residues" evidence="3">
    <location>
        <begin position="48"/>
        <end position="57"/>
    </location>
</feature>
<feature type="region of interest" description="Disordered" evidence="3">
    <location>
        <begin position="240"/>
        <end position="267"/>
    </location>
</feature>
<dbReference type="EnsemblPlants" id="Pp3c7_11410V3.5">
    <property type="protein sequence ID" value="Pp3c7_11410V3.5"/>
    <property type="gene ID" value="Pp3c7_11410"/>
</dbReference>
<dbReference type="OrthoDB" id="5204190at2759"/>
<reference evidence="5 6" key="1">
    <citation type="journal article" date="2008" name="Science">
        <title>The Physcomitrella genome reveals evolutionary insights into the conquest of land by plants.</title>
        <authorList>
            <person name="Rensing S."/>
            <person name="Lang D."/>
            <person name="Zimmer A."/>
            <person name="Terry A."/>
            <person name="Salamov A."/>
            <person name="Shapiro H."/>
            <person name="Nishiyama T."/>
            <person name="Perroud P.-F."/>
            <person name="Lindquist E."/>
            <person name="Kamisugi Y."/>
            <person name="Tanahashi T."/>
            <person name="Sakakibara K."/>
            <person name="Fujita T."/>
            <person name="Oishi K."/>
            <person name="Shin-I T."/>
            <person name="Kuroki Y."/>
            <person name="Toyoda A."/>
            <person name="Suzuki Y."/>
            <person name="Hashimoto A."/>
            <person name="Yamaguchi K."/>
            <person name="Sugano A."/>
            <person name="Kohara Y."/>
            <person name="Fujiyama A."/>
            <person name="Anterola A."/>
            <person name="Aoki S."/>
            <person name="Ashton N."/>
            <person name="Barbazuk W.B."/>
            <person name="Barker E."/>
            <person name="Bennetzen J."/>
            <person name="Bezanilla M."/>
            <person name="Blankenship R."/>
            <person name="Cho S.H."/>
            <person name="Dutcher S."/>
            <person name="Estelle M."/>
            <person name="Fawcett J.A."/>
            <person name="Gundlach H."/>
            <person name="Hanada K."/>
            <person name="Heyl A."/>
            <person name="Hicks K.A."/>
            <person name="Hugh J."/>
            <person name="Lohr M."/>
            <person name="Mayer K."/>
            <person name="Melkozernov A."/>
            <person name="Murata T."/>
            <person name="Nelson D."/>
            <person name="Pils B."/>
            <person name="Prigge M."/>
            <person name="Reiss B."/>
            <person name="Renner T."/>
            <person name="Rombauts S."/>
            <person name="Rushton P."/>
            <person name="Sanderfoot A."/>
            <person name="Schween G."/>
            <person name="Shiu S.-H."/>
            <person name="Stueber K."/>
            <person name="Theodoulou F.L."/>
            <person name="Tu H."/>
            <person name="Van de Peer Y."/>
            <person name="Verrier P.J."/>
            <person name="Waters E."/>
            <person name="Wood A."/>
            <person name="Yang L."/>
            <person name="Cove D."/>
            <person name="Cuming A."/>
            <person name="Hasebe M."/>
            <person name="Lucas S."/>
            <person name="Mishler D.B."/>
            <person name="Reski R."/>
            <person name="Grigoriev I."/>
            <person name="Quatrano R.S."/>
            <person name="Boore J.L."/>
        </authorList>
    </citation>
    <scope>NUCLEOTIDE SEQUENCE [LARGE SCALE GENOMIC DNA]</scope>
    <source>
        <strain evidence="5 6">cv. Gransden 2004</strain>
    </source>
</reference>
<evidence type="ECO:0000256" key="3">
    <source>
        <dbReference type="SAM" id="MobiDB-lite"/>
    </source>
</evidence>
<evidence type="ECO:0000256" key="1">
    <source>
        <dbReference type="ARBA" id="ARBA00022737"/>
    </source>
</evidence>